<comment type="caution">
    <text evidence="1">The sequence shown here is derived from an EMBL/GenBank/DDBJ whole genome shotgun (WGS) entry which is preliminary data.</text>
</comment>
<name>A0ACB1B6S6_MELEN</name>
<dbReference type="EMBL" id="CAVMJV010000226">
    <property type="protein sequence ID" value="CAK5126455.1"/>
    <property type="molecule type" value="Genomic_DNA"/>
</dbReference>
<proteinExistence type="predicted"/>
<evidence type="ECO:0000313" key="2">
    <source>
        <dbReference type="Proteomes" id="UP001497535"/>
    </source>
</evidence>
<evidence type="ECO:0000313" key="1">
    <source>
        <dbReference type="EMBL" id="CAK5126455.1"/>
    </source>
</evidence>
<keyword evidence="2" id="KW-1185">Reference proteome</keyword>
<accession>A0ACB1B6S6</accession>
<sequence length="98" mass="10962">MDVPNSPSMHSRSSPPSHYDSDDDFYSPPYSPDPYSSPPYAPQRPEFESQNSTEDAEGYQDYGDQYRHTAPANMHGPYNAHAPHYGRAPGHFNNGIMA</sequence>
<dbReference type="Proteomes" id="UP001497535">
    <property type="component" value="Unassembled WGS sequence"/>
</dbReference>
<protein>
    <submittedName>
        <fullName evidence="1">Uncharacterized protein</fullName>
    </submittedName>
</protein>
<reference evidence="1" key="1">
    <citation type="submission" date="2023-11" db="EMBL/GenBank/DDBJ databases">
        <authorList>
            <person name="Poullet M."/>
        </authorList>
    </citation>
    <scope>NUCLEOTIDE SEQUENCE</scope>
    <source>
        <strain evidence="1">E1834</strain>
    </source>
</reference>
<organism evidence="1 2">
    <name type="scientific">Meloidogyne enterolobii</name>
    <name type="common">Root-knot nematode worm</name>
    <name type="synonym">Meloidogyne mayaguensis</name>
    <dbReference type="NCBI Taxonomy" id="390850"/>
    <lineage>
        <taxon>Eukaryota</taxon>
        <taxon>Metazoa</taxon>
        <taxon>Ecdysozoa</taxon>
        <taxon>Nematoda</taxon>
        <taxon>Chromadorea</taxon>
        <taxon>Rhabditida</taxon>
        <taxon>Tylenchina</taxon>
        <taxon>Tylenchomorpha</taxon>
        <taxon>Tylenchoidea</taxon>
        <taxon>Meloidogynidae</taxon>
        <taxon>Meloidogyninae</taxon>
        <taxon>Meloidogyne</taxon>
    </lineage>
</organism>
<gene>
    <name evidence="1" type="ORF">MENTE1834_LOCUS48285</name>
</gene>